<feature type="domain" description="FBD" evidence="1">
    <location>
        <begin position="78"/>
        <end position="149"/>
    </location>
</feature>
<dbReference type="Pfam" id="PF08387">
    <property type="entry name" value="FBD"/>
    <property type="match status" value="1"/>
</dbReference>
<protein>
    <recommendedName>
        <fullName evidence="1">FBD domain-containing protein</fullName>
    </recommendedName>
</protein>
<dbReference type="AlphaFoldDB" id="A0A3P5ZYK4"/>
<reference evidence="2" key="1">
    <citation type="submission" date="2018-11" db="EMBL/GenBank/DDBJ databases">
        <authorList>
            <consortium name="Genoscope - CEA"/>
            <person name="William W."/>
        </authorList>
    </citation>
    <scope>NUCLEOTIDE SEQUENCE</scope>
</reference>
<evidence type="ECO:0000313" key="2">
    <source>
        <dbReference type="EMBL" id="VDC86146.1"/>
    </source>
</evidence>
<proteinExistence type="predicted"/>
<evidence type="ECO:0000259" key="1">
    <source>
        <dbReference type="SMART" id="SM00579"/>
    </source>
</evidence>
<name>A0A3P5ZYK4_BRACM</name>
<dbReference type="InterPro" id="IPR006566">
    <property type="entry name" value="FBD"/>
</dbReference>
<dbReference type="SMART" id="SM00579">
    <property type="entry name" value="FBD"/>
    <property type="match status" value="1"/>
</dbReference>
<dbReference type="EMBL" id="LR031573">
    <property type="protein sequence ID" value="VDC86146.1"/>
    <property type="molecule type" value="Genomic_DNA"/>
</dbReference>
<gene>
    <name evidence="2" type="ORF">BRAA02T05672Z</name>
</gene>
<dbReference type="PANTHER" id="PTHR31900:SF25">
    <property type="entry name" value="FBD DOMAIN-CONTAINING PROTEIN"/>
    <property type="match status" value="1"/>
</dbReference>
<accession>A0A3P5ZYK4</accession>
<sequence length="157" mass="18530">MKRENDKPCVTRWIDFVARRKLIKHVDVEYIYVSRKRLEVMPVSLYVCETLLYLRLNRDLTHSKVDTLPIALSSVPPQCLLSSLEFVEIKSRYEAEFVLMELANYFAENSVILKKLVVRWKRSKLEEDTVLWDLLSLPWRSSTCRIEVCGPLKRLVV</sequence>
<dbReference type="PANTHER" id="PTHR31900">
    <property type="entry name" value="F-BOX/RNI SUPERFAMILY PROTEIN-RELATED"/>
    <property type="match status" value="1"/>
</dbReference>
<dbReference type="InterPro" id="IPR050232">
    <property type="entry name" value="FBL13/AtMIF1-like"/>
</dbReference>
<organism evidence="2">
    <name type="scientific">Brassica campestris</name>
    <name type="common">Field mustard</name>
    <dbReference type="NCBI Taxonomy" id="3711"/>
    <lineage>
        <taxon>Eukaryota</taxon>
        <taxon>Viridiplantae</taxon>
        <taxon>Streptophyta</taxon>
        <taxon>Embryophyta</taxon>
        <taxon>Tracheophyta</taxon>
        <taxon>Spermatophyta</taxon>
        <taxon>Magnoliopsida</taxon>
        <taxon>eudicotyledons</taxon>
        <taxon>Gunneridae</taxon>
        <taxon>Pentapetalae</taxon>
        <taxon>rosids</taxon>
        <taxon>malvids</taxon>
        <taxon>Brassicales</taxon>
        <taxon>Brassicaceae</taxon>
        <taxon>Brassiceae</taxon>
        <taxon>Brassica</taxon>
    </lineage>
</organism>